<dbReference type="GO" id="GO:0016491">
    <property type="term" value="F:oxidoreductase activity"/>
    <property type="evidence" value="ECO:0007669"/>
    <property type="project" value="UniProtKB-KW"/>
</dbReference>
<evidence type="ECO:0000256" key="1">
    <source>
        <dbReference type="ARBA" id="ARBA00023002"/>
    </source>
</evidence>
<dbReference type="Proteomes" id="UP000704712">
    <property type="component" value="Unassembled WGS sequence"/>
</dbReference>
<dbReference type="InterPro" id="IPR050984">
    <property type="entry name" value="Gfo/Idh/MocA_domain"/>
</dbReference>
<proteinExistence type="predicted"/>
<sequence>MEVTVFQLLEDGTQQTKTMQFPWPTPSTSIATPFNYPGSQALVYEAETVTKAISSGQLQCDEYTPEESLAIAKFMDEIRGAIGVVYDADAAH</sequence>
<keyword evidence="1" id="KW-0560">Oxidoreductase</keyword>
<organism evidence="2 3">
    <name type="scientific">Phytophthora infestans</name>
    <name type="common">Potato late blight agent</name>
    <name type="synonym">Botrytis infestans</name>
    <dbReference type="NCBI Taxonomy" id="4787"/>
    <lineage>
        <taxon>Eukaryota</taxon>
        <taxon>Sar</taxon>
        <taxon>Stramenopiles</taxon>
        <taxon>Oomycota</taxon>
        <taxon>Peronosporomycetes</taxon>
        <taxon>Peronosporales</taxon>
        <taxon>Peronosporaceae</taxon>
        <taxon>Phytophthora</taxon>
    </lineage>
</organism>
<dbReference type="PANTHER" id="PTHR22604:SF105">
    <property type="entry name" value="TRANS-1,2-DIHYDROBENZENE-1,2-DIOL DEHYDROGENASE"/>
    <property type="match status" value="1"/>
</dbReference>
<evidence type="ECO:0000313" key="2">
    <source>
        <dbReference type="EMBL" id="KAF4133226.1"/>
    </source>
</evidence>
<accession>A0A8S9TWW7</accession>
<name>A0A8S9TWW7_PHYIN</name>
<evidence type="ECO:0000313" key="3">
    <source>
        <dbReference type="Proteomes" id="UP000704712"/>
    </source>
</evidence>
<dbReference type="Gene3D" id="3.30.360.10">
    <property type="entry name" value="Dihydrodipicolinate Reductase, domain 2"/>
    <property type="match status" value="1"/>
</dbReference>
<dbReference type="AlphaFoldDB" id="A0A8S9TWW7"/>
<dbReference type="PANTHER" id="PTHR22604">
    <property type="entry name" value="OXIDOREDUCTASES"/>
    <property type="match status" value="1"/>
</dbReference>
<dbReference type="EMBL" id="JAACNO010002426">
    <property type="protein sequence ID" value="KAF4133226.1"/>
    <property type="molecule type" value="Genomic_DNA"/>
</dbReference>
<reference evidence="2" key="1">
    <citation type="submission" date="2020-03" db="EMBL/GenBank/DDBJ databases">
        <title>Hybrid Assembly of Korean Phytophthora infestans isolates.</title>
        <authorList>
            <person name="Prokchorchik M."/>
            <person name="Lee Y."/>
            <person name="Seo J."/>
            <person name="Cho J.-H."/>
            <person name="Park Y.-E."/>
            <person name="Jang D.-C."/>
            <person name="Im J.-S."/>
            <person name="Choi J.-G."/>
            <person name="Park H.-J."/>
            <person name="Lee G.-B."/>
            <person name="Lee Y.-G."/>
            <person name="Hong S.-Y."/>
            <person name="Cho K."/>
            <person name="Sohn K.H."/>
        </authorList>
    </citation>
    <scope>NUCLEOTIDE SEQUENCE</scope>
    <source>
        <strain evidence="2">KR_2_A2</strain>
    </source>
</reference>
<comment type="caution">
    <text evidence="2">The sequence shown here is derived from an EMBL/GenBank/DDBJ whole genome shotgun (WGS) entry which is preliminary data.</text>
</comment>
<gene>
    <name evidence="2" type="ORF">GN958_ATG17572</name>
</gene>
<protein>
    <submittedName>
        <fullName evidence="2">Putative oxidoreductase family domain-containing protein</fullName>
    </submittedName>
</protein>